<keyword evidence="2" id="KW-1133">Transmembrane helix</keyword>
<reference evidence="3 4" key="1">
    <citation type="submission" date="2018-09" db="EMBL/GenBank/DDBJ databases">
        <title>Complete genome sequence of Euzebya sp. DY32-46 isolated from seawater of Pacific Ocean.</title>
        <authorList>
            <person name="Xu L."/>
            <person name="Wu Y.-H."/>
            <person name="Xu X.-W."/>
        </authorList>
    </citation>
    <scope>NUCLEOTIDE SEQUENCE [LARGE SCALE GENOMIC DNA]</scope>
    <source>
        <strain evidence="3 4">DY32-46</strain>
    </source>
</reference>
<sequence>MTPVLAQNTDFGALGAVFALFGLAMLAVAILMVVAAWKVFVKAGYEGWESVLPYHNLLVGMEIAGRPRVWSLFPVVGAFLFVVPFIGPLIWLVAGVTLAIIVGMDFARSFGKDSGFGVGLALLPFVFLPILAFGDARYLGPAGPEGYQRGGSGGAPPPQAWGPPGQDPWGQPSPPGPAPGWAQQGYGPQPGYGEQPGYGQPDPYGQQPPYGDPNRPPEWGQ</sequence>
<protein>
    <submittedName>
        <fullName evidence="3">Uncharacterized protein</fullName>
    </submittedName>
</protein>
<evidence type="ECO:0000256" key="1">
    <source>
        <dbReference type="SAM" id="MobiDB-lite"/>
    </source>
</evidence>
<dbReference type="KEGG" id="euz:DVS28_a1706"/>
<dbReference type="InterPro" id="IPR043739">
    <property type="entry name" value="DUF5684"/>
</dbReference>
<evidence type="ECO:0000313" key="3">
    <source>
        <dbReference type="EMBL" id="AXV06397.1"/>
    </source>
</evidence>
<feature type="region of interest" description="Disordered" evidence="1">
    <location>
        <begin position="144"/>
        <end position="221"/>
    </location>
</feature>
<feature type="compositionally biased region" description="Low complexity" evidence="1">
    <location>
        <begin position="197"/>
        <end position="209"/>
    </location>
</feature>
<proteinExistence type="predicted"/>
<dbReference type="RefSeq" id="WP_216826484.1">
    <property type="nucleotide sequence ID" value="NZ_CP031165.1"/>
</dbReference>
<feature type="compositionally biased region" description="Pro residues" evidence="1">
    <location>
        <begin position="210"/>
        <end position="221"/>
    </location>
</feature>
<keyword evidence="2" id="KW-0812">Transmembrane</keyword>
<organism evidence="3 4">
    <name type="scientific">Euzebya pacifica</name>
    <dbReference type="NCBI Taxonomy" id="1608957"/>
    <lineage>
        <taxon>Bacteria</taxon>
        <taxon>Bacillati</taxon>
        <taxon>Actinomycetota</taxon>
        <taxon>Nitriliruptoria</taxon>
        <taxon>Euzebyales</taxon>
    </lineage>
</organism>
<evidence type="ECO:0000256" key="2">
    <source>
        <dbReference type="SAM" id="Phobius"/>
    </source>
</evidence>
<dbReference type="EMBL" id="CP031165">
    <property type="protein sequence ID" value="AXV06397.1"/>
    <property type="molecule type" value="Genomic_DNA"/>
</dbReference>
<accession>A0A346XW00</accession>
<dbReference type="Pfam" id="PF18936">
    <property type="entry name" value="DUF5684"/>
    <property type="match status" value="1"/>
</dbReference>
<evidence type="ECO:0000313" key="4">
    <source>
        <dbReference type="Proteomes" id="UP000264006"/>
    </source>
</evidence>
<dbReference type="AlphaFoldDB" id="A0A346XW00"/>
<keyword evidence="2" id="KW-0472">Membrane</keyword>
<gene>
    <name evidence="3" type="ORF">DVS28_a1706</name>
</gene>
<feature type="transmembrane region" description="Helical" evidence="2">
    <location>
        <begin position="114"/>
        <end position="133"/>
    </location>
</feature>
<name>A0A346XW00_9ACTN</name>
<feature type="transmembrane region" description="Helical" evidence="2">
    <location>
        <begin position="12"/>
        <end position="37"/>
    </location>
</feature>
<feature type="transmembrane region" description="Helical" evidence="2">
    <location>
        <begin position="69"/>
        <end position="102"/>
    </location>
</feature>
<keyword evidence="4" id="KW-1185">Reference proteome</keyword>
<dbReference type="Proteomes" id="UP000264006">
    <property type="component" value="Chromosome"/>
</dbReference>